<dbReference type="EMBL" id="KN832569">
    <property type="protein sequence ID" value="KII84868.1"/>
    <property type="molecule type" value="Genomic_DNA"/>
</dbReference>
<proteinExistence type="predicted"/>
<feature type="compositionally biased region" description="Polar residues" evidence="2">
    <location>
        <begin position="897"/>
        <end position="908"/>
    </location>
</feature>
<feature type="region of interest" description="Disordered" evidence="2">
    <location>
        <begin position="726"/>
        <end position="998"/>
    </location>
</feature>
<feature type="compositionally biased region" description="Acidic residues" evidence="2">
    <location>
        <begin position="350"/>
        <end position="360"/>
    </location>
</feature>
<gene>
    <name evidence="3" type="ORF">PLICRDRAFT_701595</name>
</gene>
<dbReference type="AlphaFoldDB" id="A0A0C9T9E1"/>
<feature type="compositionally biased region" description="Polar residues" evidence="2">
    <location>
        <begin position="444"/>
        <end position="463"/>
    </location>
</feature>
<dbReference type="OrthoDB" id="3358861at2759"/>
<feature type="compositionally biased region" description="Basic and acidic residues" evidence="2">
    <location>
        <begin position="468"/>
        <end position="482"/>
    </location>
</feature>
<dbReference type="InterPro" id="IPR027267">
    <property type="entry name" value="AH/BAR_dom_sf"/>
</dbReference>
<feature type="region of interest" description="Disordered" evidence="2">
    <location>
        <begin position="225"/>
        <end position="651"/>
    </location>
</feature>
<evidence type="ECO:0000256" key="2">
    <source>
        <dbReference type="SAM" id="MobiDB-lite"/>
    </source>
</evidence>
<feature type="compositionally biased region" description="Basic and acidic residues" evidence="2">
    <location>
        <begin position="837"/>
        <end position="872"/>
    </location>
</feature>
<feature type="compositionally biased region" description="Basic and acidic residues" evidence="2">
    <location>
        <begin position="980"/>
        <end position="991"/>
    </location>
</feature>
<feature type="coiled-coil region" evidence="1">
    <location>
        <begin position="126"/>
        <end position="153"/>
    </location>
</feature>
<accession>A0A0C9T9E1</accession>
<protein>
    <submittedName>
        <fullName evidence="3">Uncharacterized protein</fullName>
    </submittedName>
</protein>
<feature type="compositionally biased region" description="Basic and acidic residues" evidence="2">
    <location>
        <begin position="946"/>
        <end position="956"/>
    </location>
</feature>
<feature type="compositionally biased region" description="Low complexity" evidence="2">
    <location>
        <begin position="728"/>
        <end position="744"/>
    </location>
</feature>
<sequence length="998" mass="106039">MSHRTSPRLLSNLSQHEKAYTAHLLALPTPAAPFLAAYAPTTAPIADALTRADEALRLWAASGEAWEDILKELKNKEEEVGNVLRDREILVTRLIKASKSKPSRMAGLPSSSSTTSLPAATSNIKLSAAQAELQACEAHLALLQRQLEEMRVQALGTGLRERCRALVACSEVLGECGRVGAGYDLTAINGTAVEHRLSTANLNAANAMSAANGDARPFALNLGNRASVDRDTPPSTAQGAHTSSVDGRHTPSAHNDGANEATRPGSALSGSSTKPLPTPFPASPPQQDQHPERPSSEQSSIAPSQSASQIHVPATYAIPSHPSTQSATDLPIPRSTYISRNRPPSRVLEEPESESESEEPENVRVIENTRFAGSTSKLSSADKERSAHRFSIRGRPKDVEPRVEYGGETTTKRERKSSASGGFFGSIRGLFKHDHMGSQPPTPDSSHNAPSRSYFSTQASPTKASFWGKEKDGWGARTDRNLKSASKRNGDSSDEEDVRAPVYVPPPRKTQSDVGAPGVQRSSTSSKRLQKGKRRTVPAQDAVGNGLARGGSTASKASKLNGAETTKPEAKATYTNKITHEPESTPSAPANGNGNSNAPIRRTSVRSLQSSPSPPRIIDNTHTHASHASSTASLKAHPRKHERRASASAAVLPQGESLLSIVEGVAQLNRSGSIGGNSPSAGSGISGLVLPSTLEHMAPRPALKREVSQTRHMSLPLAYEPVPVVPASSSLGSDLSRSSSVSTSGKPASRPAKSPLRSALRNGSRSPSPQPPLPAGAAHLAKSSNVAERRGRSSSPVLRGPKAPPSPRPPPPEVRLNGQRRKSIEVDDTSSVSSYETVHENFGEQSAKEDGNDSDKTEHERGDGTDTEREDGATPPPPVPPHDYAHTASAMSHGGSDLSSASTETPPNVVTRRKSVRVSLQPTFSPTPPAIDDDDESGRHSPWGKSSRDPVERDMWEDSSEEDVEYKKAKKLLSRVAKKARGEGKGKEKARSKTVARS</sequence>
<reference evidence="3 4" key="1">
    <citation type="submission" date="2014-06" db="EMBL/GenBank/DDBJ databases">
        <title>Evolutionary Origins and Diversification of the Mycorrhizal Mutualists.</title>
        <authorList>
            <consortium name="DOE Joint Genome Institute"/>
            <consortium name="Mycorrhizal Genomics Consortium"/>
            <person name="Kohler A."/>
            <person name="Kuo A."/>
            <person name="Nagy L.G."/>
            <person name="Floudas D."/>
            <person name="Copeland A."/>
            <person name="Barry K.W."/>
            <person name="Cichocki N."/>
            <person name="Veneault-Fourrey C."/>
            <person name="LaButti K."/>
            <person name="Lindquist E.A."/>
            <person name="Lipzen A."/>
            <person name="Lundell T."/>
            <person name="Morin E."/>
            <person name="Murat C."/>
            <person name="Riley R."/>
            <person name="Ohm R."/>
            <person name="Sun H."/>
            <person name="Tunlid A."/>
            <person name="Henrissat B."/>
            <person name="Grigoriev I.V."/>
            <person name="Hibbett D.S."/>
            <person name="Martin F."/>
        </authorList>
    </citation>
    <scope>NUCLEOTIDE SEQUENCE [LARGE SCALE GENOMIC DNA]</scope>
    <source>
        <strain evidence="3 4">FD-325 SS-3</strain>
    </source>
</reference>
<name>A0A0C9T9E1_PLICR</name>
<feature type="compositionally biased region" description="Basic and acidic residues" evidence="2">
    <location>
        <begin position="395"/>
        <end position="405"/>
    </location>
</feature>
<evidence type="ECO:0000313" key="3">
    <source>
        <dbReference type="EMBL" id="KII84868.1"/>
    </source>
</evidence>
<evidence type="ECO:0000256" key="1">
    <source>
        <dbReference type="SAM" id="Coils"/>
    </source>
</evidence>
<dbReference type="Proteomes" id="UP000053263">
    <property type="component" value="Unassembled WGS sequence"/>
</dbReference>
<feature type="compositionally biased region" description="Polar residues" evidence="2">
    <location>
        <begin position="233"/>
        <end position="245"/>
    </location>
</feature>
<dbReference type="Gene3D" id="1.20.1270.60">
    <property type="entry name" value="Arfaptin homology (AH) domain/BAR domain"/>
    <property type="match status" value="1"/>
</dbReference>
<keyword evidence="4" id="KW-1185">Reference proteome</keyword>
<evidence type="ECO:0000313" key="4">
    <source>
        <dbReference type="Proteomes" id="UP000053263"/>
    </source>
</evidence>
<feature type="compositionally biased region" description="Basic residues" evidence="2">
    <location>
        <begin position="968"/>
        <end position="979"/>
    </location>
</feature>
<keyword evidence="1" id="KW-0175">Coiled coil</keyword>
<feature type="compositionally biased region" description="Low complexity" evidence="2">
    <location>
        <begin position="586"/>
        <end position="599"/>
    </location>
</feature>
<feature type="compositionally biased region" description="Pro residues" evidence="2">
    <location>
        <begin position="802"/>
        <end position="813"/>
    </location>
</feature>
<feature type="compositionally biased region" description="Low complexity" evidence="2">
    <location>
        <begin position="296"/>
        <end position="310"/>
    </location>
</feature>
<organism evidence="3 4">
    <name type="scientific">Plicaturopsis crispa FD-325 SS-3</name>
    <dbReference type="NCBI Taxonomy" id="944288"/>
    <lineage>
        <taxon>Eukaryota</taxon>
        <taxon>Fungi</taxon>
        <taxon>Dikarya</taxon>
        <taxon>Basidiomycota</taxon>
        <taxon>Agaricomycotina</taxon>
        <taxon>Agaricomycetes</taxon>
        <taxon>Agaricomycetidae</taxon>
        <taxon>Amylocorticiales</taxon>
        <taxon>Amylocorticiaceae</taxon>
        <taxon>Plicatura</taxon>
        <taxon>Plicaturopsis crispa</taxon>
    </lineage>
</organism>
<dbReference type="HOGENOM" id="CLU_007544_0_0_1"/>